<sequence>MVNNPFRGKPSTNVQQNVDDWGKSKFKPNKFGGGGRGGKKTFNKHQGGKFGNNKPFRGGKGNNHKNKDNYKFNQVARDAKPENATPWNKYKDEIVYKQREEEQAALQANMDSKDAKTALKQREMNYRKLLIEQKKQESTVWDDFGEEEEDNHKNKQKKFKKFEKTSTDVAINEIKETNKSKNFNKKQKKAENKLNAESKTKFKKNVSNSELKADVKEFISKELLENFDSKKLSYEQNDILRRNITKTSAMSIGITLECAVNDLKHKKTIKEKRKQNKN</sequence>
<accession>A0A0L0BV34</accession>
<dbReference type="EMBL" id="JRES01001418">
    <property type="protein sequence ID" value="KNC23104.1"/>
    <property type="molecule type" value="Genomic_DNA"/>
</dbReference>
<proteinExistence type="predicted"/>
<evidence type="ECO:0000313" key="3">
    <source>
        <dbReference type="Proteomes" id="UP000037069"/>
    </source>
</evidence>
<dbReference type="Proteomes" id="UP000037069">
    <property type="component" value="Unassembled WGS sequence"/>
</dbReference>
<keyword evidence="3" id="KW-1185">Reference proteome</keyword>
<feature type="region of interest" description="Disordered" evidence="1">
    <location>
        <begin position="178"/>
        <end position="203"/>
    </location>
</feature>
<comment type="caution">
    <text evidence="2">The sequence shown here is derived from an EMBL/GenBank/DDBJ whole genome shotgun (WGS) entry which is preliminary data.</text>
</comment>
<evidence type="ECO:0000313" key="2">
    <source>
        <dbReference type="EMBL" id="KNC23104.1"/>
    </source>
</evidence>
<protein>
    <submittedName>
        <fullName evidence="2">Uncharacterized protein</fullName>
    </submittedName>
</protein>
<name>A0A0L0BV34_LUCCU</name>
<dbReference type="OMA" id="HQNNRIR"/>
<feature type="region of interest" description="Disordered" evidence="1">
    <location>
        <begin position="1"/>
        <end position="69"/>
    </location>
</feature>
<reference evidence="2 3" key="1">
    <citation type="journal article" date="2015" name="Nat. Commun.">
        <title>Lucilia cuprina genome unlocks parasitic fly biology to underpin future interventions.</title>
        <authorList>
            <person name="Anstead C.A."/>
            <person name="Korhonen P.K."/>
            <person name="Young N.D."/>
            <person name="Hall R.S."/>
            <person name="Jex A.R."/>
            <person name="Murali S.C."/>
            <person name="Hughes D.S."/>
            <person name="Lee S.F."/>
            <person name="Perry T."/>
            <person name="Stroehlein A.J."/>
            <person name="Ansell B.R."/>
            <person name="Breugelmans B."/>
            <person name="Hofmann A."/>
            <person name="Qu J."/>
            <person name="Dugan S."/>
            <person name="Lee S.L."/>
            <person name="Chao H."/>
            <person name="Dinh H."/>
            <person name="Han Y."/>
            <person name="Doddapaneni H.V."/>
            <person name="Worley K.C."/>
            <person name="Muzny D.M."/>
            <person name="Ioannidis P."/>
            <person name="Waterhouse R.M."/>
            <person name="Zdobnov E.M."/>
            <person name="James P.J."/>
            <person name="Bagnall N.H."/>
            <person name="Kotze A.C."/>
            <person name="Gibbs R.A."/>
            <person name="Richards S."/>
            <person name="Batterham P."/>
            <person name="Gasser R.B."/>
        </authorList>
    </citation>
    <scope>NUCLEOTIDE SEQUENCE [LARGE SCALE GENOMIC DNA]</scope>
    <source>
        <strain evidence="2 3">LS</strain>
        <tissue evidence="2">Full body</tissue>
    </source>
</reference>
<gene>
    <name evidence="2" type="ORF">FF38_07180</name>
</gene>
<evidence type="ECO:0000256" key="1">
    <source>
        <dbReference type="SAM" id="MobiDB-lite"/>
    </source>
</evidence>
<dbReference type="AlphaFoldDB" id="A0A0L0BV34"/>
<dbReference type="OrthoDB" id="8007002at2759"/>
<feature type="compositionally biased region" description="Basic and acidic residues" evidence="1">
    <location>
        <begin position="189"/>
        <end position="200"/>
    </location>
</feature>
<organism evidence="2 3">
    <name type="scientific">Lucilia cuprina</name>
    <name type="common">Green bottle fly</name>
    <name type="synonym">Australian sheep blowfly</name>
    <dbReference type="NCBI Taxonomy" id="7375"/>
    <lineage>
        <taxon>Eukaryota</taxon>
        <taxon>Metazoa</taxon>
        <taxon>Ecdysozoa</taxon>
        <taxon>Arthropoda</taxon>
        <taxon>Hexapoda</taxon>
        <taxon>Insecta</taxon>
        <taxon>Pterygota</taxon>
        <taxon>Neoptera</taxon>
        <taxon>Endopterygota</taxon>
        <taxon>Diptera</taxon>
        <taxon>Brachycera</taxon>
        <taxon>Muscomorpha</taxon>
        <taxon>Oestroidea</taxon>
        <taxon>Calliphoridae</taxon>
        <taxon>Luciliinae</taxon>
        <taxon>Lucilia</taxon>
    </lineage>
</organism>
<feature type="region of interest" description="Disordered" evidence="1">
    <location>
        <begin position="142"/>
        <end position="162"/>
    </location>
</feature>
<feature type="compositionally biased region" description="Basic residues" evidence="1">
    <location>
        <begin position="37"/>
        <end position="47"/>
    </location>
</feature>